<dbReference type="Pfam" id="PF04932">
    <property type="entry name" value="Wzy_C"/>
    <property type="match status" value="1"/>
</dbReference>
<dbReference type="RefSeq" id="WP_185662708.1">
    <property type="nucleotide sequence ID" value="NZ_JACLAW010000002.1"/>
</dbReference>
<feature type="transmembrane region" description="Helical" evidence="5">
    <location>
        <begin position="207"/>
        <end position="226"/>
    </location>
</feature>
<proteinExistence type="predicted"/>
<keyword evidence="7" id="KW-0436">Ligase</keyword>
<keyword evidence="4 5" id="KW-0472">Membrane</keyword>
<dbReference type="PANTHER" id="PTHR37422:SF23">
    <property type="entry name" value="TEICHURONIC ACID BIOSYNTHESIS PROTEIN TUAE"/>
    <property type="match status" value="1"/>
</dbReference>
<feature type="transmembrane region" description="Helical" evidence="5">
    <location>
        <begin position="333"/>
        <end position="357"/>
    </location>
</feature>
<reference evidence="7 8" key="1">
    <citation type="submission" date="2020-08" db="EMBL/GenBank/DDBJ databases">
        <title>The genome sequence of type strain Novosphingobium flavum NBRC 111647.</title>
        <authorList>
            <person name="Liu Y."/>
        </authorList>
    </citation>
    <scope>NUCLEOTIDE SEQUENCE [LARGE SCALE GENOMIC DNA]</scope>
    <source>
        <strain evidence="7 8">NBRC 111647</strain>
    </source>
</reference>
<feature type="transmembrane region" description="Helical" evidence="5">
    <location>
        <begin position="160"/>
        <end position="181"/>
    </location>
</feature>
<accession>A0A7X1FPB1</accession>
<evidence type="ECO:0000256" key="5">
    <source>
        <dbReference type="SAM" id="Phobius"/>
    </source>
</evidence>
<feature type="transmembrane region" description="Helical" evidence="5">
    <location>
        <begin position="440"/>
        <end position="457"/>
    </location>
</feature>
<dbReference type="EMBL" id="JACLAW010000002">
    <property type="protein sequence ID" value="MBC2664458.1"/>
    <property type="molecule type" value="Genomic_DNA"/>
</dbReference>
<keyword evidence="3 5" id="KW-1133">Transmembrane helix</keyword>
<feature type="transmembrane region" description="Helical" evidence="5">
    <location>
        <begin position="78"/>
        <end position="96"/>
    </location>
</feature>
<comment type="caution">
    <text evidence="7">The sequence shown here is derived from an EMBL/GenBank/DDBJ whole genome shotgun (WGS) entry which is preliminary data.</text>
</comment>
<feature type="domain" description="O-antigen ligase-related" evidence="6">
    <location>
        <begin position="247"/>
        <end position="390"/>
    </location>
</feature>
<feature type="transmembrane region" description="Helical" evidence="5">
    <location>
        <begin position="238"/>
        <end position="258"/>
    </location>
</feature>
<keyword evidence="2 5" id="KW-0812">Transmembrane</keyword>
<dbReference type="InterPro" id="IPR007016">
    <property type="entry name" value="O-antigen_ligase-rel_domated"/>
</dbReference>
<evidence type="ECO:0000259" key="6">
    <source>
        <dbReference type="Pfam" id="PF04932"/>
    </source>
</evidence>
<evidence type="ECO:0000313" key="8">
    <source>
        <dbReference type="Proteomes" id="UP000566813"/>
    </source>
</evidence>
<dbReference type="Proteomes" id="UP000566813">
    <property type="component" value="Unassembled WGS sequence"/>
</dbReference>
<organism evidence="7 8">
    <name type="scientific">Novosphingobium flavum</name>
    <dbReference type="NCBI Taxonomy" id="1778672"/>
    <lineage>
        <taxon>Bacteria</taxon>
        <taxon>Pseudomonadati</taxon>
        <taxon>Pseudomonadota</taxon>
        <taxon>Alphaproteobacteria</taxon>
        <taxon>Sphingomonadales</taxon>
        <taxon>Sphingomonadaceae</taxon>
        <taxon>Novosphingobium</taxon>
    </lineage>
</organism>
<name>A0A7X1FPB1_9SPHN</name>
<dbReference type="PANTHER" id="PTHR37422">
    <property type="entry name" value="TEICHURONIC ACID BIOSYNTHESIS PROTEIN TUAE"/>
    <property type="match status" value="1"/>
</dbReference>
<evidence type="ECO:0000256" key="1">
    <source>
        <dbReference type="ARBA" id="ARBA00004141"/>
    </source>
</evidence>
<dbReference type="GO" id="GO:0016020">
    <property type="term" value="C:membrane"/>
    <property type="evidence" value="ECO:0007669"/>
    <property type="project" value="UniProtKB-SubCell"/>
</dbReference>
<feature type="transmembrane region" description="Helical" evidence="5">
    <location>
        <begin position="378"/>
        <end position="402"/>
    </location>
</feature>
<evidence type="ECO:0000256" key="2">
    <source>
        <dbReference type="ARBA" id="ARBA00022692"/>
    </source>
</evidence>
<dbReference type="AlphaFoldDB" id="A0A7X1FPB1"/>
<feature type="transmembrane region" description="Helical" evidence="5">
    <location>
        <begin position="414"/>
        <end position="433"/>
    </location>
</feature>
<evidence type="ECO:0000313" key="7">
    <source>
        <dbReference type="EMBL" id="MBC2664458.1"/>
    </source>
</evidence>
<feature type="transmembrane region" description="Helical" evidence="5">
    <location>
        <begin position="50"/>
        <end position="71"/>
    </location>
</feature>
<feature type="transmembrane region" description="Helical" evidence="5">
    <location>
        <begin position="264"/>
        <end position="281"/>
    </location>
</feature>
<feature type="transmembrane region" description="Helical" evidence="5">
    <location>
        <begin position="133"/>
        <end position="153"/>
    </location>
</feature>
<dbReference type="InterPro" id="IPR051533">
    <property type="entry name" value="WaaL-like"/>
</dbReference>
<keyword evidence="8" id="KW-1185">Reference proteome</keyword>
<evidence type="ECO:0000256" key="3">
    <source>
        <dbReference type="ARBA" id="ARBA00022989"/>
    </source>
</evidence>
<evidence type="ECO:0000256" key="4">
    <source>
        <dbReference type="ARBA" id="ARBA00023136"/>
    </source>
</evidence>
<feature type="transmembrane region" description="Helical" evidence="5">
    <location>
        <begin position="293"/>
        <end position="313"/>
    </location>
</feature>
<comment type="subcellular location">
    <subcellularLocation>
        <location evidence="1">Membrane</location>
        <topology evidence="1">Multi-pass membrane protein</topology>
    </subcellularLocation>
</comment>
<sequence length="466" mass="49462">MQGRLIEDESIQMTELGQRAARRRNLVAMVLVGGGMVLGGGGSPSPLPELALQLLACALLASWALCARGAVFPAARPAWTIVAILLGLPLIQLIPLPPLLWHALPGRETERAALALVGAEDAWKPWSLVPARTLASLLALAVPAALVLMVTSLDRFGRAMAIGMIAAVGALALLVGVAQMAGGDANAWRFYVPDGAYVNGFQANHNSAADVLLIAMVAFAATVRELEARRPERRNPAVALGFVSGGTVLFSLGVFFTASRAGTMLLPVAWLGVAFIARTWIRPDRRTIQRLAVLAGGGLVVLAILVMTSGMAARVMHRYDFGGEFRPQLWRDALFAVGQYFPFGSGMGTFVPVFVAAERLEAVDATMPNRAHNDFLEFLIEGGVFAAIALSSILAILTRRLIQRWREARTGGGHAQVVFAAAAWAIIGLHSLVDYPLRSMALACIAAVAISTLMPLVNSRGDNPNA</sequence>
<dbReference type="GO" id="GO:0016874">
    <property type="term" value="F:ligase activity"/>
    <property type="evidence" value="ECO:0007669"/>
    <property type="project" value="UniProtKB-KW"/>
</dbReference>
<feature type="transmembrane region" description="Helical" evidence="5">
    <location>
        <begin position="26"/>
        <end position="44"/>
    </location>
</feature>
<protein>
    <submittedName>
        <fullName evidence="7">O-antigen ligase family protein</fullName>
    </submittedName>
</protein>
<gene>
    <name evidence="7" type="ORF">H7F51_02875</name>
</gene>